<keyword evidence="3" id="KW-1185">Reference proteome</keyword>
<dbReference type="PaxDb" id="65489-OBART02G13890.1"/>
<reference evidence="2" key="2">
    <citation type="submission" date="2015-03" db="UniProtKB">
        <authorList>
            <consortium name="EnsemblPlants"/>
        </authorList>
    </citation>
    <scope>IDENTIFICATION</scope>
</reference>
<keyword evidence="1" id="KW-0472">Membrane</keyword>
<dbReference type="AlphaFoldDB" id="A0A0D3F464"/>
<dbReference type="HOGENOM" id="CLU_1920299_0_0_1"/>
<organism evidence="2">
    <name type="scientific">Oryza barthii</name>
    <dbReference type="NCBI Taxonomy" id="65489"/>
    <lineage>
        <taxon>Eukaryota</taxon>
        <taxon>Viridiplantae</taxon>
        <taxon>Streptophyta</taxon>
        <taxon>Embryophyta</taxon>
        <taxon>Tracheophyta</taxon>
        <taxon>Spermatophyta</taxon>
        <taxon>Magnoliopsida</taxon>
        <taxon>Liliopsida</taxon>
        <taxon>Poales</taxon>
        <taxon>Poaceae</taxon>
        <taxon>BOP clade</taxon>
        <taxon>Oryzoideae</taxon>
        <taxon>Oryzeae</taxon>
        <taxon>Oryzinae</taxon>
        <taxon>Oryza</taxon>
    </lineage>
</organism>
<keyword evidence="1" id="KW-0812">Transmembrane</keyword>
<dbReference type="Proteomes" id="UP000026960">
    <property type="component" value="Chromosome 2"/>
</dbReference>
<dbReference type="Gramene" id="OBART02G13890.1">
    <property type="protein sequence ID" value="OBART02G13890.1"/>
    <property type="gene ID" value="OBART02G13890"/>
</dbReference>
<accession>A0A0D3F464</accession>
<sequence>MPLVLREPTVLQMVLLLLVVLYELVLQALAFLPQVLMPPVHGGKNHLLIARNDQVLLFWCCCAAGGNAMDQVRMLSKRVADLWLHMFLWFAVAVHLEELLMSSETNLSPTISATILGPTILATYMFFSFLLY</sequence>
<feature type="transmembrane region" description="Helical" evidence="1">
    <location>
        <begin position="79"/>
        <end position="96"/>
    </location>
</feature>
<protein>
    <submittedName>
        <fullName evidence="2">Uncharacterized protein</fullName>
    </submittedName>
</protein>
<evidence type="ECO:0000256" key="1">
    <source>
        <dbReference type="SAM" id="Phobius"/>
    </source>
</evidence>
<keyword evidence="1" id="KW-1133">Transmembrane helix</keyword>
<reference evidence="2" key="1">
    <citation type="journal article" date="2009" name="Rice">
        <title>De Novo Next Generation Sequencing of Plant Genomes.</title>
        <authorList>
            <person name="Rounsley S."/>
            <person name="Marri P.R."/>
            <person name="Yu Y."/>
            <person name="He R."/>
            <person name="Sisneros N."/>
            <person name="Goicoechea J.L."/>
            <person name="Lee S.J."/>
            <person name="Angelova A."/>
            <person name="Kudrna D."/>
            <person name="Luo M."/>
            <person name="Affourtit J."/>
            <person name="Desany B."/>
            <person name="Knight J."/>
            <person name="Niazi F."/>
            <person name="Egholm M."/>
            <person name="Wing R.A."/>
        </authorList>
    </citation>
    <scope>NUCLEOTIDE SEQUENCE [LARGE SCALE GENOMIC DNA]</scope>
    <source>
        <strain evidence="2">cv. IRGC 105608</strain>
    </source>
</reference>
<name>A0A0D3F464_9ORYZ</name>
<evidence type="ECO:0000313" key="2">
    <source>
        <dbReference type="EnsemblPlants" id="OBART02G13890.1"/>
    </source>
</evidence>
<dbReference type="EnsemblPlants" id="OBART02G13890.1">
    <property type="protein sequence ID" value="OBART02G13890.1"/>
    <property type="gene ID" value="OBART02G13890"/>
</dbReference>
<feature type="transmembrane region" description="Helical" evidence="1">
    <location>
        <begin position="111"/>
        <end position="131"/>
    </location>
</feature>
<evidence type="ECO:0000313" key="3">
    <source>
        <dbReference type="Proteomes" id="UP000026960"/>
    </source>
</evidence>
<feature type="transmembrane region" description="Helical" evidence="1">
    <location>
        <begin position="12"/>
        <end position="32"/>
    </location>
</feature>
<proteinExistence type="predicted"/>